<dbReference type="Proteomes" id="UP000608450">
    <property type="component" value="Unassembled WGS sequence"/>
</dbReference>
<reference evidence="2 3" key="1">
    <citation type="submission" date="2020-11" db="EMBL/GenBank/DDBJ databases">
        <title>Enhanced detection system for hospital associated transmission using whole genome sequencing surveillance.</title>
        <authorList>
            <person name="Harrison L.H."/>
            <person name="Van Tyne D."/>
            <person name="Marsh J.W."/>
            <person name="Griffith M.P."/>
            <person name="Snyder D.J."/>
            <person name="Cooper V.S."/>
            <person name="Mustapha M."/>
        </authorList>
    </citation>
    <scope>NUCLEOTIDE SEQUENCE [LARGE SCALE GENOMIC DNA]</scope>
    <source>
        <strain evidence="2 3">PSA00705</strain>
    </source>
</reference>
<proteinExistence type="predicted"/>
<keyword evidence="3" id="KW-1185">Reference proteome</keyword>
<evidence type="ECO:0000313" key="2">
    <source>
        <dbReference type="EMBL" id="MBG6289817.1"/>
    </source>
</evidence>
<protein>
    <submittedName>
        <fullName evidence="2">Uncharacterized protein</fullName>
    </submittedName>
</protein>
<name>A0ABS0KQY5_PSENT</name>
<feature type="region of interest" description="Disordered" evidence="1">
    <location>
        <begin position="56"/>
        <end position="76"/>
    </location>
</feature>
<accession>A0ABS0KQY5</accession>
<organism evidence="2 3">
    <name type="scientific">Pseudomonas nitroreducens</name>
    <dbReference type="NCBI Taxonomy" id="46680"/>
    <lineage>
        <taxon>Bacteria</taxon>
        <taxon>Pseudomonadati</taxon>
        <taxon>Pseudomonadota</taxon>
        <taxon>Gammaproteobacteria</taxon>
        <taxon>Pseudomonadales</taxon>
        <taxon>Pseudomonadaceae</taxon>
        <taxon>Pseudomonas</taxon>
    </lineage>
</organism>
<evidence type="ECO:0000313" key="3">
    <source>
        <dbReference type="Proteomes" id="UP000608450"/>
    </source>
</evidence>
<comment type="caution">
    <text evidence="2">The sequence shown here is derived from an EMBL/GenBank/DDBJ whole genome shotgun (WGS) entry which is preliminary data.</text>
</comment>
<dbReference type="RefSeq" id="WP_196913197.1">
    <property type="nucleotide sequence ID" value="NZ_DAMDDB010000030.1"/>
</dbReference>
<sequence length="76" mass="8683">MLIRVICSERYLPEMDLDMPQTEVNEEVYFDITPAGSLLPERRLIYRLVGNPRLTAGNHATSSRERRMSCKNGTAV</sequence>
<dbReference type="EMBL" id="JADTFC010000057">
    <property type="protein sequence ID" value="MBG6289817.1"/>
    <property type="molecule type" value="Genomic_DNA"/>
</dbReference>
<evidence type="ECO:0000256" key="1">
    <source>
        <dbReference type="SAM" id="MobiDB-lite"/>
    </source>
</evidence>
<gene>
    <name evidence="2" type="ORF">I5I61_20380</name>
</gene>